<evidence type="ECO:0000313" key="2">
    <source>
        <dbReference type="EMBL" id="KAK7794759.1"/>
    </source>
</evidence>
<feature type="compositionally biased region" description="Polar residues" evidence="1">
    <location>
        <begin position="121"/>
        <end position="130"/>
    </location>
</feature>
<feature type="region of interest" description="Disordered" evidence="1">
    <location>
        <begin position="1"/>
        <end position="130"/>
    </location>
</feature>
<feature type="compositionally biased region" description="Basic residues" evidence="1">
    <location>
        <begin position="44"/>
        <end position="53"/>
    </location>
</feature>
<feature type="compositionally biased region" description="Basic residues" evidence="1">
    <location>
        <begin position="1"/>
        <end position="14"/>
    </location>
</feature>
<gene>
    <name evidence="2" type="ORF">R5R35_009348</name>
</gene>
<evidence type="ECO:0000256" key="1">
    <source>
        <dbReference type="SAM" id="MobiDB-lite"/>
    </source>
</evidence>
<protein>
    <submittedName>
        <fullName evidence="2">Uncharacterized protein</fullName>
    </submittedName>
</protein>
<organism evidence="2 3">
    <name type="scientific">Gryllus longicercus</name>
    <dbReference type="NCBI Taxonomy" id="2509291"/>
    <lineage>
        <taxon>Eukaryota</taxon>
        <taxon>Metazoa</taxon>
        <taxon>Ecdysozoa</taxon>
        <taxon>Arthropoda</taxon>
        <taxon>Hexapoda</taxon>
        <taxon>Insecta</taxon>
        <taxon>Pterygota</taxon>
        <taxon>Neoptera</taxon>
        <taxon>Polyneoptera</taxon>
        <taxon>Orthoptera</taxon>
        <taxon>Ensifera</taxon>
        <taxon>Gryllidea</taxon>
        <taxon>Grylloidea</taxon>
        <taxon>Gryllidae</taxon>
        <taxon>Gryllinae</taxon>
        <taxon>Gryllus</taxon>
    </lineage>
</organism>
<keyword evidence="3" id="KW-1185">Reference proteome</keyword>
<evidence type="ECO:0000313" key="3">
    <source>
        <dbReference type="Proteomes" id="UP001378592"/>
    </source>
</evidence>
<accession>A0AAN9VAU6</accession>
<dbReference type="AlphaFoldDB" id="A0AAN9VAU6"/>
<name>A0AAN9VAU6_9ORTH</name>
<sequence length="130" mass="14796">MCGRTGRRSGKRARERAGARTDVWPYRRVRWAGERASERARGRERARRVHRRTPPMAGARARRGERREAATSGCRSSRWRRRDGQRRGRPVEGGGGSTESNKRNMRAANSNRGHSSRKRSLSGTGTRNAR</sequence>
<reference evidence="2 3" key="1">
    <citation type="submission" date="2024-03" db="EMBL/GenBank/DDBJ databases">
        <title>The genome assembly and annotation of the cricket Gryllus longicercus Weissman &amp; Gray.</title>
        <authorList>
            <person name="Szrajer S."/>
            <person name="Gray D."/>
            <person name="Ylla G."/>
        </authorList>
    </citation>
    <scope>NUCLEOTIDE SEQUENCE [LARGE SCALE GENOMIC DNA]</scope>
    <source>
        <strain evidence="2">DAG 2021-001</strain>
        <tissue evidence="2">Whole body minus gut</tissue>
    </source>
</reference>
<proteinExistence type="predicted"/>
<dbReference type="EMBL" id="JAZDUA010000319">
    <property type="protein sequence ID" value="KAK7794759.1"/>
    <property type="molecule type" value="Genomic_DNA"/>
</dbReference>
<comment type="caution">
    <text evidence="2">The sequence shown here is derived from an EMBL/GenBank/DDBJ whole genome shotgun (WGS) entry which is preliminary data.</text>
</comment>
<feature type="compositionally biased region" description="Basic and acidic residues" evidence="1">
    <location>
        <begin position="31"/>
        <end position="43"/>
    </location>
</feature>
<dbReference type="Proteomes" id="UP001378592">
    <property type="component" value="Unassembled WGS sequence"/>
</dbReference>